<keyword evidence="1" id="KW-1133">Transmembrane helix</keyword>
<dbReference type="HOGENOM" id="CLU_061199_0_1_1"/>
<dbReference type="OrthoDB" id="408152at2759"/>
<feature type="non-terminal residue" evidence="2">
    <location>
        <position position="1"/>
    </location>
</feature>
<name>A0A074W9X7_9PEZI</name>
<reference evidence="2 3" key="1">
    <citation type="journal article" date="2014" name="BMC Genomics">
        <title>Genome sequencing of four Aureobasidium pullulans varieties: biotechnological potential, stress tolerance, and description of new species.</title>
        <authorList>
            <person name="Gostin Ar C."/>
            <person name="Ohm R.A."/>
            <person name="Kogej T."/>
            <person name="Sonjak S."/>
            <person name="Turk M."/>
            <person name="Zajc J."/>
            <person name="Zalar P."/>
            <person name="Grube M."/>
            <person name="Sun H."/>
            <person name="Han J."/>
            <person name="Sharma A."/>
            <person name="Chiniquy J."/>
            <person name="Ngan C.Y."/>
            <person name="Lipzen A."/>
            <person name="Barry K."/>
            <person name="Grigoriev I.V."/>
            <person name="Gunde-Cimerman N."/>
        </authorList>
    </citation>
    <scope>NUCLEOTIDE SEQUENCE [LARGE SCALE GENOMIC DNA]</scope>
    <source>
        <strain evidence="2 3">CBS 147.97</strain>
    </source>
</reference>
<dbReference type="Gene3D" id="3.40.50.300">
    <property type="entry name" value="P-loop containing nucleotide triphosphate hydrolases"/>
    <property type="match status" value="1"/>
</dbReference>
<evidence type="ECO:0000313" key="2">
    <source>
        <dbReference type="EMBL" id="KEQ69683.1"/>
    </source>
</evidence>
<dbReference type="AlphaFoldDB" id="A0A074W9X7"/>
<evidence type="ECO:0008006" key="4">
    <source>
        <dbReference type="Google" id="ProtNLM"/>
    </source>
</evidence>
<dbReference type="PANTHER" id="PTHR36978:SF4">
    <property type="entry name" value="P-LOOP CONTAINING NUCLEOSIDE TRIPHOSPHATE HYDROLASE PROTEIN"/>
    <property type="match status" value="1"/>
</dbReference>
<proteinExistence type="predicted"/>
<dbReference type="GeneID" id="25412102"/>
<dbReference type="InterPro" id="IPR027417">
    <property type="entry name" value="P-loop_NTPase"/>
</dbReference>
<dbReference type="Pfam" id="PF17784">
    <property type="entry name" value="Sulfotransfer_4"/>
    <property type="match status" value="1"/>
</dbReference>
<sequence>TNIDRRGCERVVAMEILSLGMGRTGTMSMKAAFEILGNPTYHYVSMMENPPDIDAWLELLEKKYPSASTYSSTTTTTTTTTGESPTLADLDALLGRVSAVTDSPANAFTAELISAYPSAKVILVERDVSPWYTSFEKNVICSFSSPLTRLVCLLDPGFVGKQGRLGQLVMQGQWQASSFAEWRANAKSIYAEHSEMIKAIVSKERLLVYKLGSGWQPLCDFLGKDVPKVGFPRVNETEEMKERVFLALMLVVRRAVVGWMKLLMWGLPLFMAVI</sequence>
<keyword evidence="1" id="KW-0812">Transmembrane</keyword>
<evidence type="ECO:0000256" key="1">
    <source>
        <dbReference type="SAM" id="Phobius"/>
    </source>
</evidence>
<keyword evidence="1" id="KW-0472">Membrane</keyword>
<organism evidence="2 3">
    <name type="scientific">Aureobasidium namibiae CBS 147.97</name>
    <dbReference type="NCBI Taxonomy" id="1043004"/>
    <lineage>
        <taxon>Eukaryota</taxon>
        <taxon>Fungi</taxon>
        <taxon>Dikarya</taxon>
        <taxon>Ascomycota</taxon>
        <taxon>Pezizomycotina</taxon>
        <taxon>Dothideomycetes</taxon>
        <taxon>Dothideomycetidae</taxon>
        <taxon>Dothideales</taxon>
        <taxon>Saccotheciaceae</taxon>
        <taxon>Aureobasidium</taxon>
    </lineage>
</organism>
<dbReference type="Proteomes" id="UP000027730">
    <property type="component" value="Unassembled WGS sequence"/>
</dbReference>
<evidence type="ECO:0000313" key="3">
    <source>
        <dbReference type="Proteomes" id="UP000027730"/>
    </source>
</evidence>
<protein>
    <recommendedName>
        <fullName evidence="4">P-loop containing nucleoside triphosphate hydrolase protein</fullName>
    </recommendedName>
</protein>
<accession>A0A074W9X7</accession>
<keyword evidence="3" id="KW-1185">Reference proteome</keyword>
<feature type="transmembrane region" description="Helical" evidence="1">
    <location>
        <begin position="244"/>
        <end position="267"/>
    </location>
</feature>
<dbReference type="RefSeq" id="XP_013423864.1">
    <property type="nucleotide sequence ID" value="XM_013568410.1"/>
</dbReference>
<dbReference type="SUPFAM" id="SSF52540">
    <property type="entry name" value="P-loop containing nucleoside triphosphate hydrolases"/>
    <property type="match status" value="1"/>
</dbReference>
<dbReference type="EMBL" id="KL584720">
    <property type="protein sequence ID" value="KEQ69683.1"/>
    <property type="molecule type" value="Genomic_DNA"/>
</dbReference>
<dbReference type="PANTHER" id="PTHR36978">
    <property type="entry name" value="P-LOOP CONTAINING NUCLEOTIDE TRIPHOSPHATE HYDROLASE"/>
    <property type="match status" value="1"/>
</dbReference>
<dbReference type="STRING" id="1043004.A0A074W9X7"/>
<dbReference type="InterPro" id="IPR040632">
    <property type="entry name" value="Sulfotransfer_4"/>
</dbReference>
<gene>
    <name evidence="2" type="ORF">M436DRAFT_55283</name>
</gene>